<organism evidence="9 10">
    <name type="scientific">Micromonospora deserti</name>
    <dbReference type="NCBI Taxonomy" id="2070366"/>
    <lineage>
        <taxon>Bacteria</taxon>
        <taxon>Bacillati</taxon>
        <taxon>Actinomycetota</taxon>
        <taxon>Actinomycetes</taxon>
        <taxon>Micromonosporales</taxon>
        <taxon>Micromonosporaceae</taxon>
        <taxon>Micromonospora</taxon>
    </lineage>
</organism>
<name>A0A2W2CPI1_9ACTN</name>
<keyword evidence="3" id="KW-1003">Cell membrane</keyword>
<reference evidence="9 10" key="1">
    <citation type="submission" date="2018-01" db="EMBL/GenBank/DDBJ databases">
        <title>Draft genome sequence of Salinispora sp. 13K206.</title>
        <authorList>
            <person name="Sahin N."/>
            <person name="Saygin H."/>
            <person name="Ay H."/>
        </authorList>
    </citation>
    <scope>NUCLEOTIDE SEQUENCE [LARGE SCALE GENOMIC DNA]</scope>
    <source>
        <strain evidence="9 10">13K206</strain>
    </source>
</reference>
<dbReference type="AlphaFoldDB" id="A0A2W2CPI1"/>
<keyword evidence="6 8" id="KW-0472">Membrane</keyword>
<evidence type="ECO:0000256" key="3">
    <source>
        <dbReference type="ARBA" id="ARBA00022475"/>
    </source>
</evidence>
<evidence type="ECO:0000256" key="6">
    <source>
        <dbReference type="ARBA" id="ARBA00023136"/>
    </source>
</evidence>
<dbReference type="PANTHER" id="PTHR30250:SF10">
    <property type="entry name" value="LIPOPOLYSACCHARIDE BIOSYNTHESIS PROTEIN WZXC"/>
    <property type="match status" value="1"/>
</dbReference>
<feature type="transmembrane region" description="Helical" evidence="8">
    <location>
        <begin position="389"/>
        <end position="406"/>
    </location>
</feature>
<evidence type="ECO:0000313" key="10">
    <source>
        <dbReference type="Proteomes" id="UP000248749"/>
    </source>
</evidence>
<evidence type="ECO:0000256" key="8">
    <source>
        <dbReference type="SAM" id="Phobius"/>
    </source>
</evidence>
<feature type="region of interest" description="Disordered" evidence="7">
    <location>
        <begin position="418"/>
        <end position="438"/>
    </location>
</feature>
<feature type="transmembrane region" description="Helical" evidence="8">
    <location>
        <begin position="327"/>
        <end position="344"/>
    </location>
</feature>
<evidence type="ECO:0000256" key="1">
    <source>
        <dbReference type="ARBA" id="ARBA00004651"/>
    </source>
</evidence>
<feature type="transmembrane region" description="Helical" evidence="8">
    <location>
        <begin position="214"/>
        <end position="236"/>
    </location>
</feature>
<keyword evidence="10" id="KW-1185">Reference proteome</keyword>
<gene>
    <name evidence="9" type="ORF">C1I99_07205</name>
</gene>
<feature type="transmembrane region" description="Helical" evidence="8">
    <location>
        <begin position="251"/>
        <end position="272"/>
    </location>
</feature>
<accession>A0A2W2CPI1</accession>
<dbReference type="EMBL" id="POUB01000029">
    <property type="protein sequence ID" value="PZG01432.1"/>
    <property type="molecule type" value="Genomic_DNA"/>
</dbReference>
<feature type="transmembrane region" description="Helical" evidence="8">
    <location>
        <begin position="175"/>
        <end position="193"/>
    </location>
</feature>
<evidence type="ECO:0000313" key="9">
    <source>
        <dbReference type="EMBL" id="PZG01432.1"/>
    </source>
</evidence>
<comment type="similarity">
    <text evidence="2">Belongs to the polysaccharide synthase family.</text>
</comment>
<evidence type="ECO:0000256" key="4">
    <source>
        <dbReference type="ARBA" id="ARBA00022692"/>
    </source>
</evidence>
<dbReference type="InterPro" id="IPR050833">
    <property type="entry name" value="Poly_Biosynth_Transport"/>
</dbReference>
<feature type="transmembrane region" description="Helical" evidence="8">
    <location>
        <begin position="43"/>
        <end position="64"/>
    </location>
</feature>
<comment type="subcellular location">
    <subcellularLocation>
        <location evidence="1">Cell membrane</location>
        <topology evidence="1">Multi-pass membrane protein</topology>
    </subcellularLocation>
</comment>
<feature type="transmembrane region" description="Helical" evidence="8">
    <location>
        <begin position="16"/>
        <end position="37"/>
    </location>
</feature>
<evidence type="ECO:0008006" key="11">
    <source>
        <dbReference type="Google" id="ProtNLM"/>
    </source>
</evidence>
<dbReference type="Pfam" id="PF13440">
    <property type="entry name" value="Polysacc_synt_3"/>
    <property type="match status" value="1"/>
</dbReference>
<feature type="transmembrane region" description="Helical" evidence="8">
    <location>
        <begin position="149"/>
        <end position="169"/>
    </location>
</feature>
<evidence type="ECO:0000256" key="2">
    <source>
        <dbReference type="ARBA" id="ARBA00007430"/>
    </source>
</evidence>
<keyword evidence="5 8" id="KW-1133">Transmembrane helix</keyword>
<dbReference type="PANTHER" id="PTHR30250">
    <property type="entry name" value="PST FAMILY PREDICTED COLANIC ACID TRANSPORTER"/>
    <property type="match status" value="1"/>
</dbReference>
<proteinExistence type="inferred from homology"/>
<dbReference type="Proteomes" id="UP000248749">
    <property type="component" value="Unassembled WGS sequence"/>
</dbReference>
<keyword evidence="4 8" id="KW-0812">Transmembrane</keyword>
<feature type="transmembrane region" description="Helical" evidence="8">
    <location>
        <begin position="84"/>
        <end position="107"/>
    </location>
</feature>
<evidence type="ECO:0000256" key="5">
    <source>
        <dbReference type="ARBA" id="ARBA00022989"/>
    </source>
</evidence>
<sequence>MRLFLGRRSAPPRGRLVIMALLVGAQLVNLVGVALVARLYTPAAFGAFAVLFAIASVVGGASSLRLDVAATTARNADAAVLFRLAARSNTAVALGTGLVAVTCYAFLDRLDGQGFVECLALAAVTAAIAASATLTYARVRQGRYRRVAGGKLLTAAVQTIALLLAGVVLPQPTGLLLASALGYGAGALALARGDRPGHGSAHPTARDVLGRHRGFVLASAPAGLISALAVNLPVLATGTLLGSTAAGDLALALRIGALPSALFGQALMPILFGEIAHRLRAAPSGVLRAYDRALLGLLASGAVSVTGLALSTWWLAPMLFGPQWRGAGVALLLLVPYMVSQFAVSPLSQSLNAAGRNGQQLCWDLGRLAMTVAVFAAVAVGWLGPLACLISLSAAMVATYAVHVVLTRAALGSAARAAGTPTSGETVPVRSDATHAHV</sequence>
<feature type="transmembrane region" description="Helical" evidence="8">
    <location>
        <begin position="293"/>
        <end position="315"/>
    </location>
</feature>
<protein>
    <recommendedName>
        <fullName evidence="11">Polysaccharide biosynthesis protein</fullName>
    </recommendedName>
</protein>
<feature type="transmembrane region" description="Helical" evidence="8">
    <location>
        <begin position="365"/>
        <end position="383"/>
    </location>
</feature>
<dbReference type="GO" id="GO:0005886">
    <property type="term" value="C:plasma membrane"/>
    <property type="evidence" value="ECO:0007669"/>
    <property type="project" value="UniProtKB-SubCell"/>
</dbReference>
<evidence type="ECO:0000256" key="7">
    <source>
        <dbReference type="SAM" id="MobiDB-lite"/>
    </source>
</evidence>
<comment type="caution">
    <text evidence="9">The sequence shown here is derived from an EMBL/GenBank/DDBJ whole genome shotgun (WGS) entry which is preliminary data.</text>
</comment>
<feature type="transmembrane region" description="Helical" evidence="8">
    <location>
        <begin position="119"/>
        <end position="137"/>
    </location>
</feature>